<evidence type="ECO:0000313" key="1">
    <source>
        <dbReference type="EMBL" id="RAM02041.1"/>
    </source>
</evidence>
<comment type="caution">
    <text evidence="1">The sequence shown here is derived from an EMBL/GenBank/DDBJ whole genome shotgun (WGS) entry which is preliminary data.</text>
</comment>
<gene>
    <name evidence="1" type="ORF">DO021_10515</name>
</gene>
<accession>A0A328FBM4</accession>
<dbReference type="EMBL" id="QLNI01000019">
    <property type="protein sequence ID" value="RAM02041.1"/>
    <property type="molecule type" value="Genomic_DNA"/>
</dbReference>
<dbReference type="AlphaFoldDB" id="A0A328FBM4"/>
<name>A0A328FBM4_9BACT</name>
<protein>
    <submittedName>
        <fullName evidence="1">Uncharacterized protein</fullName>
    </submittedName>
</protein>
<reference evidence="1 2" key="1">
    <citation type="submission" date="2018-06" db="EMBL/GenBank/DDBJ databases">
        <title>Complete Genome Sequence of Desulfobacter hydrogenophilus (DSM3380).</title>
        <authorList>
            <person name="Marietou A."/>
            <person name="Schreiber L."/>
            <person name="Marshall I."/>
            <person name="Jorgensen B."/>
        </authorList>
    </citation>
    <scope>NUCLEOTIDE SEQUENCE [LARGE SCALE GENOMIC DNA]</scope>
    <source>
        <strain evidence="1 2">DSM 3380</strain>
    </source>
</reference>
<dbReference type="Proteomes" id="UP000248798">
    <property type="component" value="Unassembled WGS sequence"/>
</dbReference>
<sequence length="60" mass="7028">MLYQLRPLGQTQQAQLIEITRGKTAQNTTQQIIYKIIIFFLIHKNVTLGTKEAFKNVIFY</sequence>
<evidence type="ECO:0000313" key="2">
    <source>
        <dbReference type="Proteomes" id="UP000248798"/>
    </source>
</evidence>
<organism evidence="1 2">
    <name type="scientific">Desulfobacter hydrogenophilus</name>
    <dbReference type="NCBI Taxonomy" id="2291"/>
    <lineage>
        <taxon>Bacteria</taxon>
        <taxon>Pseudomonadati</taxon>
        <taxon>Thermodesulfobacteriota</taxon>
        <taxon>Desulfobacteria</taxon>
        <taxon>Desulfobacterales</taxon>
        <taxon>Desulfobacteraceae</taxon>
        <taxon>Desulfobacter</taxon>
    </lineage>
</organism>
<proteinExistence type="predicted"/>